<evidence type="ECO:0000256" key="2">
    <source>
        <dbReference type="ARBA" id="ARBA00022448"/>
    </source>
</evidence>
<proteinExistence type="predicted"/>
<comment type="subcellular location">
    <subcellularLocation>
        <location evidence="1">Cell membrane</location>
        <topology evidence="1">Multi-pass membrane protein</topology>
    </subcellularLocation>
</comment>
<dbReference type="GO" id="GO:0005886">
    <property type="term" value="C:plasma membrane"/>
    <property type="evidence" value="ECO:0007669"/>
    <property type="project" value="UniProtKB-SubCell"/>
</dbReference>
<gene>
    <name evidence="11" type="ORF">A2642_01530</name>
</gene>
<keyword evidence="7 8" id="KW-0472">Membrane</keyword>
<dbReference type="AlphaFoldDB" id="A0A1F6VAA0"/>
<dbReference type="SUPFAM" id="SSF52540">
    <property type="entry name" value="P-loop containing nucleoside triphosphate hydrolases"/>
    <property type="match status" value="1"/>
</dbReference>
<dbReference type="InterPro" id="IPR003593">
    <property type="entry name" value="AAA+_ATPase"/>
</dbReference>
<evidence type="ECO:0000256" key="1">
    <source>
        <dbReference type="ARBA" id="ARBA00004651"/>
    </source>
</evidence>
<dbReference type="PROSITE" id="PS50893">
    <property type="entry name" value="ABC_TRANSPORTER_2"/>
    <property type="match status" value="1"/>
</dbReference>
<dbReference type="GO" id="GO:0034040">
    <property type="term" value="F:ATPase-coupled lipid transmembrane transporter activity"/>
    <property type="evidence" value="ECO:0007669"/>
    <property type="project" value="TreeGrafter"/>
</dbReference>
<dbReference type="Pfam" id="PF00005">
    <property type="entry name" value="ABC_tran"/>
    <property type="match status" value="1"/>
</dbReference>
<evidence type="ECO:0000313" key="11">
    <source>
        <dbReference type="EMBL" id="OGI66561.1"/>
    </source>
</evidence>
<dbReference type="InterPro" id="IPR011527">
    <property type="entry name" value="ABC1_TM_dom"/>
</dbReference>
<dbReference type="Gene3D" id="1.20.1560.10">
    <property type="entry name" value="ABC transporter type 1, transmembrane domain"/>
    <property type="match status" value="1"/>
</dbReference>
<dbReference type="CDD" id="cd07346">
    <property type="entry name" value="ABC_6TM_exporters"/>
    <property type="match status" value="1"/>
</dbReference>
<feature type="transmembrane region" description="Helical" evidence="8">
    <location>
        <begin position="53"/>
        <end position="74"/>
    </location>
</feature>
<comment type="caution">
    <text evidence="11">The sequence shown here is derived from an EMBL/GenBank/DDBJ whole genome shotgun (WGS) entry which is preliminary data.</text>
</comment>
<dbReference type="InterPro" id="IPR027417">
    <property type="entry name" value="P-loop_NTPase"/>
</dbReference>
<accession>A0A1F6VAA0</accession>
<feature type="transmembrane region" description="Helical" evidence="8">
    <location>
        <begin position="12"/>
        <end position="33"/>
    </location>
</feature>
<keyword evidence="3 8" id="KW-0812">Transmembrane</keyword>
<dbReference type="InterPro" id="IPR017871">
    <property type="entry name" value="ABC_transporter-like_CS"/>
</dbReference>
<sequence>MLYYLWPHTKKHLLSLFLVFSAYGVGVVLDALIKPLVFKQIIDLFASGLDREVILQQTLYLAVVTCIIIFLYNIGYRVGDYSASYFQSKVMKRLHDFTFASLMKHSYYFFSNNFSGSIIAKAKRFVRSFETLSDIIFFQIWFSAVNLVGVFIILFPRVPMLAYIFLGWSMFYIFITLIFVRKKIPYDIREAAADSLVTGRFSDAILNVLNIKIFSSDKKEKKSFSLVTKDQEIKQRQAWYFGNLQNTVQSLLMGVLQVVVLFISIQLWYKGELSLGMLVLLQTYMLTLFDILWNLARSLTKAMKALTDMKEVVDIFDLPVDIVDSPKPEVLKIHEGHIVFENVSFAYKGGNPVLRNFNLEIAPGERIGLVGHSGAGKSTITKLLLRFADTTEGIIMIDGQDIRNITQNDLRSVISYVPQESILFHRTIGENIAYSKSDVIKKEIIAVAKKAHADEFVSKLPKGYDTLVGERGIKLSGGERQRVAIARAMLKDSPILVLDEATSSLDSISESYIQEAFGELMKGKTTIVIAHRLSTIQKMDRIIVLSQGQIVEEGTHKELLQKKGFYSDLWEHQTGGFLE</sequence>
<dbReference type="PROSITE" id="PS00211">
    <property type="entry name" value="ABC_TRANSPORTER_1"/>
    <property type="match status" value="1"/>
</dbReference>
<organism evidence="11 12">
    <name type="scientific">Candidatus Nomurabacteria bacterium RIFCSPHIGHO2_01_FULL_39_10</name>
    <dbReference type="NCBI Taxonomy" id="1801733"/>
    <lineage>
        <taxon>Bacteria</taxon>
        <taxon>Candidatus Nomuraibacteriota</taxon>
    </lineage>
</organism>
<name>A0A1F6VAA0_9BACT</name>
<evidence type="ECO:0000259" key="10">
    <source>
        <dbReference type="PROSITE" id="PS50929"/>
    </source>
</evidence>
<dbReference type="PANTHER" id="PTHR24221:SF654">
    <property type="entry name" value="ATP-BINDING CASSETTE SUB-FAMILY B MEMBER 6"/>
    <property type="match status" value="1"/>
</dbReference>
<dbReference type="EMBL" id="MFTJ01000008">
    <property type="protein sequence ID" value="OGI66561.1"/>
    <property type="molecule type" value="Genomic_DNA"/>
</dbReference>
<dbReference type="GO" id="GO:0005524">
    <property type="term" value="F:ATP binding"/>
    <property type="evidence" value="ECO:0007669"/>
    <property type="project" value="UniProtKB-KW"/>
</dbReference>
<evidence type="ECO:0000256" key="7">
    <source>
        <dbReference type="ARBA" id="ARBA00023136"/>
    </source>
</evidence>
<evidence type="ECO:0000256" key="6">
    <source>
        <dbReference type="ARBA" id="ARBA00022989"/>
    </source>
</evidence>
<keyword evidence="5" id="KW-0067">ATP-binding</keyword>
<dbReference type="Gene3D" id="3.40.50.300">
    <property type="entry name" value="P-loop containing nucleotide triphosphate hydrolases"/>
    <property type="match status" value="1"/>
</dbReference>
<keyword evidence="2" id="KW-0813">Transport</keyword>
<keyword evidence="6 8" id="KW-1133">Transmembrane helix</keyword>
<feature type="domain" description="ABC transporter" evidence="9">
    <location>
        <begin position="338"/>
        <end position="572"/>
    </location>
</feature>
<evidence type="ECO:0008006" key="13">
    <source>
        <dbReference type="Google" id="ProtNLM"/>
    </source>
</evidence>
<protein>
    <recommendedName>
        <fullName evidence="13">ABC transporter ATP-binding protein</fullName>
    </recommendedName>
</protein>
<dbReference type="SUPFAM" id="SSF90123">
    <property type="entry name" value="ABC transporter transmembrane region"/>
    <property type="match status" value="1"/>
</dbReference>
<dbReference type="InterPro" id="IPR003439">
    <property type="entry name" value="ABC_transporter-like_ATP-bd"/>
</dbReference>
<evidence type="ECO:0000256" key="8">
    <source>
        <dbReference type="SAM" id="Phobius"/>
    </source>
</evidence>
<feature type="transmembrane region" description="Helical" evidence="8">
    <location>
        <begin position="160"/>
        <end position="180"/>
    </location>
</feature>
<dbReference type="PROSITE" id="PS50929">
    <property type="entry name" value="ABC_TM1F"/>
    <property type="match status" value="1"/>
</dbReference>
<dbReference type="InterPro" id="IPR036640">
    <property type="entry name" value="ABC1_TM_sf"/>
</dbReference>
<reference evidence="11 12" key="1">
    <citation type="journal article" date="2016" name="Nat. Commun.">
        <title>Thousands of microbial genomes shed light on interconnected biogeochemical processes in an aquifer system.</title>
        <authorList>
            <person name="Anantharaman K."/>
            <person name="Brown C.T."/>
            <person name="Hug L.A."/>
            <person name="Sharon I."/>
            <person name="Castelle C.J."/>
            <person name="Probst A.J."/>
            <person name="Thomas B.C."/>
            <person name="Singh A."/>
            <person name="Wilkins M.J."/>
            <person name="Karaoz U."/>
            <person name="Brodie E.L."/>
            <person name="Williams K.H."/>
            <person name="Hubbard S.S."/>
            <person name="Banfield J.F."/>
        </authorList>
    </citation>
    <scope>NUCLEOTIDE SEQUENCE [LARGE SCALE GENOMIC DNA]</scope>
</reference>
<evidence type="ECO:0000259" key="9">
    <source>
        <dbReference type="PROSITE" id="PS50893"/>
    </source>
</evidence>
<dbReference type="SMART" id="SM00382">
    <property type="entry name" value="AAA"/>
    <property type="match status" value="1"/>
</dbReference>
<evidence type="ECO:0000313" key="12">
    <source>
        <dbReference type="Proteomes" id="UP000178700"/>
    </source>
</evidence>
<evidence type="ECO:0000256" key="3">
    <source>
        <dbReference type="ARBA" id="ARBA00022692"/>
    </source>
</evidence>
<dbReference type="Pfam" id="PF00664">
    <property type="entry name" value="ABC_membrane"/>
    <property type="match status" value="1"/>
</dbReference>
<dbReference type="InterPro" id="IPR039421">
    <property type="entry name" value="Type_1_exporter"/>
</dbReference>
<feature type="transmembrane region" description="Helical" evidence="8">
    <location>
        <begin position="131"/>
        <end position="154"/>
    </location>
</feature>
<feature type="domain" description="ABC transmembrane type-1" evidence="10">
    <location>
        <begin position="35"/>
        <end position="304"/>
    </location>
</feature>
<dbReference type="FunFam" id="3.40.50.300:FF:000287">
    <property type="entry name" value="Multidrug ABC transporter ATP-binding protein"/>
    <property type="match status" value="1"/>
</dbReference>
<evidence type="ECO:0000256" key="4">
    <source>
        <dbReference type="ARBA" id="ARBA00022741"/>
    </source>
</evidence>
<dbReference type="PANTHER" id="PTHR24221">
    <property type="entry name" value="ATP-BINDING CASSETTE SUB-FAMILY B"/>
    <property type="match status" value="1"/>
</dbReference>
<dbReference type="Proteomes" id="UP000178700">
    <property type="component" value="Unassembled WGS sequence"/>
</dbReference>
<feature type="transmembrane region" description="Helical" evidence="8">
    <location>
        <begin position="251"/>
        <end position="269"/>
    </location>
</feature>
<evidence type="ECO:0000256" key="5">
    <source>
        <dbReference type="ARBA" id="ARBA00022840"/>
    </source>
</evidence>
<feature type="transmembrane region" description="Helical" evidence="8">
    <location>
        <begin position="275"/>
        <end position="296"/>
    </location>
</feature>
<keyword evidence="4" id="KW-0547">Nucleotide-binding</keyword>
<dbReference type="GO" id="GO:0016887">
    <property type="term" value="F:ATP hydrolysis activity"/>
    <property type="evidence" value="ECO:0007669"/>
    <property type="project" value="InterPro"/>
</dbReference>
<dbReference type="GO" id="GO:0140359">
    <property type="term" value="F:ABC-type transporter activity"/>
    <property type="evidence" value="ECO:0007669"/>
    <property type="project" value="InterPro"/>
</dbReference>